<dbReference type="RefSeq" id="XP_067516824.1">
    <property type="nucleotide sequence ID" value="XM_067660723.1"/>
</dbReference>
<dbReference type="Pfam" id="PF13966">
    <property type="entry name" value="zf-RVT"/>
    <property type="match status" value="1"/>
</dbReference>
<name>I1BYZ8_RHIO9</name>
<dbReference type="OrthoDB" id="2250876at2759"/>
<dbReference type="InParanoid" id="I1BYZ8"/>
<dbReference type="InterPro" id="IPR026960">
    <property type="entry name" value="RVT-Znf"/>
</dbReference>
<reference evidence="2 3" key="1">
    <citation type="journal article" date="2009" name="PLoS Genet.">
        <title>Genomic analysis of the basal lineage fungus Rhizopus oryzae reveals a whole-genome duplication.</title>
        <authorList>
            <person name="Ma L.-J."/>
            <person name="Ibrahim A.S."/>
            <person name="Skory C."/>
            <person name="Grabherr M.G."/>
            <person name="Burger G."/>
            <person name="Butler M."/>
            <person name="Elias M."/>
            <person name="Idnurm A."/>
            <person name="Lang B.F."/>
            <person name="Sone T."/>
            <person name="Abe A."/>
            <person name="Calvo S.E."/>
            <person name="Corrochano L.M."/>
            <person name="Engels R."/>
            <person name="Fu J."/>
            <person name="Hansberg W."/>
            <person name="Kim J.-M."/>
            <person name="Kodira C.D."/>
            <person name="Koehrsen M.J."/>
            <person name="Liu B."/>
            <person name="Miranda-Saavedra D."/>
            <person name="O'Leary S."/>
            <person name="Ortiz-Castellanos L."/>
            <person name="Poulter R."/>
            <person name="Rodriguez-Romero J."/>
            <person name="Ruiz-Herrera J."/>
            <person name="Shen Y.-Q."/>
            <person name="Zeng Q."/>
            <person name="Galagan J."/>
            <person name="Birren B.W."/>
            <person name="Cuomo C.A."/>
            <person name="Wickes B.L."/>
        </authorList>
    </citation>
    <scope>NUCLEOTIDE SEQUENCE [LARGE SCALE GENOMIC DNA]</scope>
    <source>
        <strain evidence="3">RA 99-880 / ATCC MYA-4621 / FGSC 9543 / NRRL 43880</strain>
    </source>
</reference>
<gene>
    <name evidence="2" type="ORF">RO3G_06133</name>
</gene>
<evidence type="ECO:0000313" key="3">
    <source>
        <dbReference type="Proteomes" id="UP000009138"/>
    </source>
</evidence>
<evidence type="ECO:0000313" key="2">
    <source>
        <dbReference type="EMBL" id="EIE81428.1"/>
    </source>
</evidence>
<dbReference type="STRING" id="246409.I1BYZ8"/>
<keyword evidence="3" id="KW-1185">Reference proteome</keyword>
<accession>I1BYZ8</accession>
<dbReference type="VEuPathDB" id="FungiDB:RO3G_06133"/>
<organism evidence="2 3">
    <name type="scientific">Rhizopus delemar (strain RA 99-880 / ATCC MYA-4621 / FGSC 9543 / NRRL 43880)</name>
    <name type="common">Mucormycosis agent</name>
    <name type="synonym">Rhizopus arrhizus var. delemar</name>
    <dbReference type="NCBI Taxonomy" id="246409"/>
    <lineage>
        <taxon>Eukaryota</taxon>
        <taxon>Fungi</taxon>
        <taxon>Fungi incertae sedis</taxon>
        <taxon>Mucoromycota</taxon>
        <taxon>Mucoromycotina</taxon>
        <taxon>Mucoromycetes</taxon>
        <taxon>Mucorales</taxon>
        <taxon>Mucorineae</taxon>
        <taxon>Rhizopodaceae</taxon>
        <taxon>Rhizopus</taxon>
    </lineage>
</organism>
<proteinExistence type="predicted"/>
<feature type="domain" description="Reverse transcriptase zinc-binding" evidence="1">
    <location>
        <begin position="365"/>
        <end position="435"/>
    </location>
</feature>
<dbReference type="EMBL" id="CH476735">
    <property type="protein sequence ID" value="EIE81428.1"/>
    <property type="molecule type" value="Genomic_DNA"/>
</dbReference>
<dbReference type="GeneID" id="93613104"/>
<evidence type="ECO:0000259" key="1">
    <source>
        <dbReference type="Pfam" id="PF13966"/>
    </source>
</evidence>
<dbReference type="AlphaFoldDB" id="I1BYZ8"/>
<protein>
    <recommendedName>
        <fullName evidence="1">Reverse transcriptase zinc-binding domain-containing protein</fullName>
    </recommendedName>
</protein>
<dbReference type="Proteomes" id="UP000009138">
    <property type="component" value="Unassembled WGS sequence"/>
</dbReference>
<sequence length="509" mass="58030">MWLLIMEEDIYSTAFTKVLSFSEYTIYTKPQQYRSRKSRKHCRILQNIKSDTAALAERDLVHSRVLVLKDYVAFLRSHSEHTATLQAHYMNMRINQLCYCPPDSPNASAIVLFQEPACWPFPDCQLKTKMLCSLIAKKTKRISKASLQPTRPSSSTLPKIQQTLLNSYCCLTSKYIKCTKYKNVYPTTITDADGTKLVIGTKTFNALITSSLLLDAPANPEVGPNVVSFDLSDSSKAKTAVIFIKESAWKEAVEIAQNHNAASIAPYDLIYQLRQLRTRFHQQSTYFLCRASNETVDNLAARPYTVYTLAEWDNGNDNADYRTASKLFQTIATNAICGNPRLEKHSSRRLLRPPYRVAPGLRLPVSSWKEFWAFNIPSSAFTPWWRLLHDSLPVAYTLHPRNVTSCASPVCRICHNDVEDTFHFVVGCQLKWQFWSSVLSLFHLTDQFPDAASVWSAFATLSSPDNRYTICSDHIRPLGFAFSSLWKFHWRCVLNGTLWSLSGAMNFFQ</sequence>